<protein>
    <submittedName>
        <fullName evidence="3">Cation-binding protein</fullName>
    </submittedName>
</protein>
<dbReference type="PANTHER" id="PTHR35585:SF1">
    <property type="entry name" value="HHE DOMAIN PROTEIN (AFU_ORTHOLOGUE AFUA_4G00730)"/>
    <property type="match status" value="1"/>
</dbReference>
<organism evidence="3 4">
    <name type="scientific">Streptomyces corchorusii</name>
    <name type="common">Streptomyces chibaensis</name>
    <dbReference type="NCBI Taxonomy" id="1903"/>
    <lineage>
        <taxon>Bacteria</taxon>
        <taxon>Bacillati</taxon>
        <taxon>Actinomycetota</taxon>
        <taxon>Actinomycetes</taxon>
        <taxon>Kitasatosporales</taxon>
        <taxon>Streptomycetaceae</taxon>
        <taxon>Streptomyces</taxon>
    </lineage>
</organism>
<feature type="domain" description="Hemerythrin-like" evidence="2">
    <location>
        <begin position="3"/>
        <end position="120"/>
    </location>
</feature>
<dbReference type="PANTHER" id="PTHR35585">
    <property type="entry name" value="HHE DOMAIN PROTEIN (AFU_ORTHOLOGUE AFUA_4G00730)"/>
    <property type="match status" value="1"/>
</dbReference>
<dbReference type="Proteomes" id="UP000053398">
    <property type="component" value="Unassembled WGS sequence"/>
</dbReference>
<dbReference type="AlphaFoldDB" id="A0A101QDF4"/>
<evidence type="ECO:0000313" key="3">
    <source>
        <dbReference type="EMBL" id="KUN27886.1"/>
    </source>
</evidence>
<keyword evidence="4" id="KW-1185">Reference proteome</keyword>
<dbReference type="Gene3D" id="1.20.120.520">
    <property type="entry name" value="nmb1532 protein domain like"/>
    <property type="match status" value="1"/>
</dbReference>
<dbReference type="InterPro" id="IPR012312">
    <property type="entry name" value="Hemerythrin-like"/>
</dbReference>
<gene>
    <name evidence="3" type="ORF">AQJ11_14895</name>
</gene>
<name>A0A101QDF4_STRCK</name>
<sequence length="181" mass="20507">MDALDVLKHDHRMVEQLFRDYEAAASDRQRRGVVELLVRELSRHAALEEMLLYPLARKVLTDGDREIDEHLSEHMGVKQTLLALDRLGEGDRRTGGLVAELRREVTEHIQEEEGTLMPRLRQAVSQQELDRLGELIGQAKAGAPTRPHPHAPDQPPALTLAAPLAAAYDRLRDRLQRRPTT</sequence>
<evidence type="ECO:0000313" key="4">
    <source>
        <dbReference type="Proteomes" id="UP000053398"/>
    </source>
</evidence>
<evidence type="ECO:0000256" key="1">
    <source>
        <dbReference type="SAM" id="MobiDB-lite"/>
    </source>
</evidence>
<accession>A0A101QDF4</accession>
<dbReference type="Pfam" id="PF01814">
    <property type="entry name" value="Hemerythrin"/>
    <property type="match status" value="1"/>
</dbReference>
<dbReference type="EMBL" id="LMWP01000016">
    <property type="protein sequence ID" value="KUN27886.1"/>
    <property type="molecule type" value="Genomic_DNA"/>
</dbReference>
<comment type="caution">
    <text evidence="3">The sequence shown here is derived from an EMBL/GenBank/DDBJ whole genome shotgun (WGS) entry which is preliminary data.</text>
</comment>
<proteinExistence type="predicted"/>
<feature type="region of interest" description="Disordered" evidence="1">
    <location>
        <begin position="140"/>
        <end position="159"/>
    </location>
</feature>
<dbReference type="RefSeq" id="WP_059263366.1">
    <property type="nucleotide sequence ID" value="NZ_KQ948355.1"/>
</dbReference>
<reference evidence="3 4" key="1">
    <citation type="submission" date="2015-10" db="EMBL/GenBank/DDBJ databases">
        <title>Draft genome sequence of Streptomyces corchorusii DSM 40340, type strain for the species Streptomyces corchorusii.</title>
        <authorList>
            <person name="Ruckert C."/>
            <person name="Winkler A."/>
            <person name="Kalinowski J."/>
            <person name="Kampfer P."/>
            <person name="Glaeser S."/>
        </authorList>
    </citation>
    <scope>NUCLEOTIDE SEQUENCE [LARGE SCALE GENOMIC DNA]</scope>
    <source>
        <strain evidence="3 4">DSM 40340</strain>
    </source>
</reference>
<evidence type="ECO:0000259" key="2">
    <source>
        <dbReference type="Pfam" id="PF01814"/>
    </source>
</evidence>